<evidence type="ECO:0000313" key="2">
    <source>
        <dbReference type="EMBL" id="KAG2202638.1"/>
    </source>
</evidence>
<dbReference type="OrthoDB" id="5559077at2759"/>
<feature type="transmembrane region" description="Helical" evidence="1">
    <location>
        <begin position="20"/>
        <end position="42"/>
    </location>
</feature>
<reference evidence="2" key="1">
    <citation type="submission" date="2020-12" db="EMBL/GenBank/DDBJ databases">
        <title>Metabolic potential, ecology and presence of endohyphal bacteria is reflected in genomic diversity of Mucoromycotina.</title>
        <authorList>
            <person name="Muszewska A."/>
            <person name="Okrasinska A."/>
            <person name="Steczkiewicz K."/>
            <person name="Drgas O."/>
            <person name="Orlowska M."/>
            <person name="Perlinska-Lenart U."/>
            <person name="Aleksandrzak-Piekarczyk T."/>
            <person name="Szatraj K."/>
            <person name="Zielenkiewicz U."/>
            <person name="Pilsyk S."/>
            <person name="Malc E."/>
            <person name="Mieczkowski P."/>
            <person name="Kruszewska J.S."/>
            <person name="Biernat P."/>
            <person name="Pawlowska J."/>
        </authorList>
    </citation>
    <scope>NUCLEOTIDE SEQUENCE</scope>
    <source>
        <strain evidence="2">WA0000017839</strain>
    </source>
</reference>
<keyword evidence="1" id="KW-1133">Transmembrane helix</keyword>
<dbReference type="PANTHER" id="PTHR34821">
    <property type="entry name" value="INNER MEMBRANE PROTEIN YDCZ"/>
    <property type="match status" value="1"/>
</dbReference>
<keyword evidence="1" id="KW-0472">Membrane</keyword>
<sequence>MTEESQIPSSEKKVTHRHRVLNTILPIFLLILAGVSIAFQAGCNAALNHYGGRSFSAIINFSIGVMCCLFFFIFDVVIIKTPLPTNHVKTAPWYAWVGGIMGAFYVIINILTVPKLGTATVLSIFVCAQIITACVIDHFALVGVTKRTYTIWRILASLGLVGCVVVIAKF</sequence>
<dbReference type="EMBL" id="JAEPRD010000058">
    <property type="protein sequence ID" value="KAG2202638.1"/>
    <property type="molecule type" value="Genomic_DNA"/>
</dbReference>
<evidence type="ECO:0000256" key="1">
    <source>
        <dbReference type="SAM" id="Phobius"/>
    </source>
</evidence>
<dbReference type="GO" id="GO:0005886">
    <property type="term" value="C:plasma membrane"/>
    <property type="evidence" value="ECO:0007669"/>
    <property type="project" value="TreeGrafter"/>
</dbReference>
<dbReference type="PANTHER" id="PTHR34821:SF2">
    <property type="entry name" value="INNER MEMBRANE PROTEIN YDCZ"/>
    <property type="match status" value="1"/>
</dbReference>
<feature type="transmembrane region" description="Helical" evidence="1">
    <location>
        <begin position="91"/>
        <end position="113"/>
    </location>
</feature>
<evidence type="ECO:0008006" key="4">
    <source>
        <dbReference type="Google" id="ProtNLM"/>
    </source>
</evidence>
<dbReference type="Pfam" id="PF04657">
    <property type="entry name" value="DMT_YdcZ"/>
    <property type="match status" value="1"/>
</dbReference>
<comment type="caution">
    <text evidence="2">The sequence shown here is derived from an EMBL/GenBank/DDBJ whole genome shotgun (WGS) entry which is preliminary data.</text>
</comment>
<feature type="transmembrane region" description="Helical" evidence="1">
    <location>
        <begin position="119"/>
        <end position="144"/>
    </location>
</feature>
<feature type="transmembrane region" description="Helical" evidence="1">
    <location>
        <begin position="151"/>
        <end position="168"/>
    </location>
</feature>
<dbReference type="InterPro" id="IPR006750">
    <property type="entry name" value="YdcZ"/>
</dbReference>
<keyword evidence="3" id="KW-1185">Reference proteome</keyword>
<accession>A0A8H7R1Q5</accession>
<protein>
    <recommendedName>
        <fullName evidence="4">DMT family transporter</fullName>
    </recommendedName>
</protein>
<feature type="transmembrane region" description="Helical" evidence="1">
    <location>
        <begin position="54"/>
        <end position="79"/>
    </location>
</feature>
<name>A0A8H7R1Q5_9FUNG</name>
<gene>
    <name evidence="2" type="ORF">INT47_002070</name>
</gene>
<keyword evidence="1" id="KW-0812">Transmembrane</keyword>
<dbReference type="Proteomes" id="UP000603453">
    <property type="component" value="Unassembled WGS sequence"/>
</dbReference>
<evidence type="ECO:0000313" key="3">
    <source>
        <dbReference type="Proteomes" id="UP000603453"/>
    </source>
</evidence>
<proteinExistence type="predicted"/>
<dbReference type="AlphaFoldDB" id="A0A8H7R1Q5"/>
<organism evidence="2 3">
    <name type="scientific">Mucor saturninus</name>
    <dbReference type="NCBI Taxonomy" id="64648"/>
    <lineage>
        <taxon>Eukaryota</taxon>
        <taxon>Fungi</taxon>
        <taxon>Fungi incertae sedis</taxon>
        <taxon>Mucoromycota</taxon>
        <taxon>Mucoromycotina</taxon>
        <taxon>Mucoromycetes</taxon>
        <taxon>Mucorales</taxon>
        <taxon>Mucorineae</taxon>
        <taxon>Mucoraceae</taxon>
        <taxon>Mucor</taxon>
    </lineage>
</organism>